<evidence type="ECO:0000256" key="13">
    <source>
        <dbReference type="ARBA" id="ARBA00048731"/>
    </source>
</evidence>
<sequence length="409" mass="44163">MTQHSLDKGKINVLLLEGVHQSAIDTMQRMGYSNIESISSSLTGDELTEKIANAHFVGIRSRTQLTQAVLEKANKLVAIGCFCIGTNQVDLKAAELKGVPVFNAPFSNTRSVAELVLAEIIMLSRGIPQRNAQCHRGGWAKSAKGSTEVRGKTLGIIGYGHIGTQLGILAETLGMRVEFFDIEDKLPLGNAHQVHDLTTLLGQSDFVSLHVPETPATKNMFSTEEFAAMKTGAKFINASRGTVVDIEALKVAVESNQVGGAAVDVFPVEPKSNQDEFVSPLRGLDNVILTPHIGGSTQEAQQNIGIEVAGKLVKYSDNGSTLSAVNFPEVSLPGHQGTSRLLHIHRNQPGVLQQINQAFAQEHINIASQYLQTTADIGYVVMDINSDDAERALSQLRQIDGTIRARVLR</sequence>
<evidence type="ECO:0000313" key="16">
    <source>
        <dbReference type="EMBL" id="GLS83049.1"/>
    </source>
</evidence>
<dbReference type="Gene3D" id="3.40.50.720">
    <property type="entry name" value="NAD(P)-binding Rossmann-like Domain"/>
    <property type="match status" value="2"/>
</dbReference>
<evidence type="ECO:0000256" key="10">
    <source>
        <dbReference type="ARBA" id="ARBA00023299"/>
    </source>
</evidence>
<keyword evidence="17" id="KW-1185">Reference proteome</keyword>
<dbReference type="EMBL" id="BSPO01000002">
    <property type="protein sequence ID" value="GLS83049.1"/>
    <property type="molecule type" value="Genomic_DNA"/>
</dbReference>
<evidence type="ECO:0000259" key="15">
    <source>
        <dbReference type="PROSITE" id="PS51671"/>
    </source>
</evidence>
<evidence type="ECO:0000256" key="3">
    <source>
        <dbReference type="ARBA" id="ARBA00005854"/>
    </source>
</evidence>
<dbReference type="Pfam" id="PF22629">
    <property type="entry name" value="ACT_AHAS_ss"/>
    <property type="match status" value="1"/>
</dbReference>
<evidence type="ECO:0000256" key="7">
    <source>
        <dbReference type="ARBA" id="ARBA00022605"/>
    </source>
</evidence>
<proteinExistence type="inferred from homology"/>
<dbReference type="EC" id="1.1.1.95" evidence="5"/>
<keyword evidence="8 14" id="KW-0560">Oxidoreductase</keyword>
<dbReference type="FunFam" id="3.30.70.260:FF:000007">
    <property type="entry name" value="D-3-phosphoglycerate dehydrogenase"/>
    <property type="match status" value="1"/>
</dbReference>
<dbReference type="InterPro" id="IPR006140">
    <property type="entry name" value="D-isomer_DH_NAD-bd"/>
</dbReference>
<comment type="function">
    <text evidence="1">Catalyzes the reversible oxidation of 3-phospho-D-glycerate to 3-phosphonooxypyruvate, the first step of the phosphorylated L-serine biosynthesis pathway. Also catalyzes the reversible oxidation of 2-hydroxyglutarate to 2-oxoglutarate.</text>
</comment>
<dbReference type="InterPro" id="IPR029752">
    <property type="entry name" value="D-isomer_DH_CS1"/>
</dbReference>
<keyword evidence="10" id="KW-0718">Serine biosynthesis</keyword>
<evidence type="ECO:0000256" key="1">
    <source>
        <dbReference type="ARBA" id="ARBA00003800"/>
    </source>
</evidence>
<evidence type="ECO:0000256" key="14">
    <source>
        <dbReference type="RuleBase" id="RU003719"/>
    </source>
</evidence>
<dbReference type="InterPro" id="IPR036291">
    <property type="entry name" value="NAD(P)-bd_dom_sf"/>
</dbReference>
<dbReference type="PROSITE" id="PS00670">
    <property type="entry name" value="D_2_HYDROXYACID_DH_2"/>
    <property type="match status" value="1"/>
</dbReference>
<dbReference type="NCBIfam" id="NF008759">
    <property type="entry name" value="PRK11790.1"/>
    <property type="match status" value="1"/>
</dbReference>
<dbReference type="GO" id="GO:0047545">
    <property type="term" value="F:(S)-2-hydroxyglutarate dehydrogenase activity"/>
    <property type="evidence" value="ECO:0007669"/>
    <property type="project" value="UniProtKB-ARBA"/>
</dbReference>
<dbReference type="FunFam" id="3.40.50.720:FF:000041">
    <property type="entry name" value="D-3-phosphoglycerate dehydrogenase"/>
    <property type="match status" value="1"/>
</dbReference>
<name>A0AA37TU78_9GAMM</name>
<evidence type="ECO:0000256" key="4">
    <source>
        <dbReference type="ARBA" id="ARBA00013001"/>
    </source>
</evidence>
<feature type="domain" description="ACT" evidence="15">
    <location>
        <begin position="340"/>
        <end position="409"/>
    </location>
</feature>
<dbReference type="GO" id="GO:0006564">
    <property type="term" value="P:L-serine biosynthetic process"/>
    <property type="evidence" value="ECO:0007669"/>
    <property type="project" value="UniProtKB-KW"/>
</dbReference>
<reference evidence="16 17" key="1">
    <citation type="journal article" date="2014" name="Int. J. Syst. Evol. Microbiol.">
        <title>Complete genome sequence of Corynebacterium casei LMG S-19264T (=DSM 44701T), isolated from a smear-ripened cheese.</title>
        <authorList>
            <consortium name="US DOE Joint Genome Institute (JGI-PGF)"/>
            <person name="Walter F."/>
            <person name="Albersmeier A."/>
            <person name="Kalinowski J."/>
            <person name="Ruckert C."/>
        </authorList>
    </citation>
    <scope>NUCLEOTIDE SEQUENCE [LARGE SCALE GENOMIC DNA]</scope>
    <source>
        <strain evidence="16 17">NBRC 112785</strain>
    </source>
</reference>
<dbReference type="SUPFAM" id="SSF52283">
    <property type="entry name" value="Formate/glycerate dehydrogenase catalytic domain-like"/>
    <property type="match status" value="1"/>
</dbReference>
<dbReference type="Pfam" id="PF02826">
    <property type="entry name" value="2-Hacid_dh_C"/>
    <property type="match status" value="1"/>
</dbReference>
<comment type="caution">
    <text evidence="16">The sequence shown here is derived from an EMBL/GenBank/DDBJ whole genome shotgun (WGS) entry which is preliminary data.</text>
</comment>
<dbReference type="InterPro" id="IPR045865">
    <property type="entry name" value="ACT-like_dom_sf"/>
</dbReference>
<evidence type="ECO:0000256" key="2">
    <source>
        <dbReference type="ARBA" id="ARBA00005216"/>
    </source>
</evidence>
<dbReference type="SUPFAM" id="SSF55021">
    <property type="entry name" value="ACT-like"/>
    <property type="match status" value="1"/>
</dbReference>
<gene>
    <name evidence="16" type="primary">serA</name>
    <name evidence="16" type="ORF">GCM10007894_10260</name>
</gene>
<dbReference type="AlphaFoldDB" id="A0AA37TU78"/>
<dbReference type="GO" id="GO:0051287">
    <property type="term" value="F:NAD binding"/>
    <property type="evidence" value="ECO:0007669"/>
    <property type="project" value="InterPro"/>
</dbReference>
<dbReference type="Gene3D" id="3.30.70.260">
    <property type="match status" value="1"/>
</dbReference>
<evidence type="ECO:0000313" key="17">
    <source>
        <dbReference type="Proteomes" id="UP001157439"/>
    </source>
</evidence>
<organism evidence="16 17">
    <name type="scientific">Paraferrimonas haliotis</name>
    <dbReference type="NCBI Taxonomy" id="2013866"/>
    <lineage>
        <taxon>Bacteria</taxon>
        <taxon>Pseudomonadati</taxon>
        <taxon>Pseudomonadota</taxon>
        <taxon>Gammaproteobacteria</taxon>
        <taxon>Alteromonadales</taxon>
        <taxon>Ferrimonadaceae</taxon>
        <taxon>Paraferrimonas</taxon>
    </lineage>
</organism>
<dbReference type="Proteomes" id="UP001157439">
    <property type="component" value="Unassembled WGS sequence"/>
</dbReference>
<dbReference type="InterPro" id="IPR002912">
    <property type="entry name" value="ACT_dom"/>
</dbReference>
<evidence type="ECO:0000256" key="6">
    <source>
        <dbReference type="ARBA" id="ARBA00021582"/>
    </source>
</evidence>
<dbReference type="InterPro" id="IPR006139">
    <property type="entry name" value="D-isomer_2_OHA_DH_cat_dom"/>
</dbReference>
<dbReference type="RefSeq" id="WP_095499932.1">
    <property type="nucleotide sequence ID" value="NZ_BSPO01000002.1"/>
</dbReference>
<dbReference type="GO" id="GO:0004617">
    <property type="term" value="F:phosphoglycerate dehydrogenase activity"/>
    <property type="evidence" value="ECO:0007669"/>
    <property type="project" value="UniProtKB-EC"/>
</dbReference>
<keyword evidence="7" id="KW-0028">Amino-acid biosynthesis</keyword>
<keyword evidence="9" id="KW-0520">NAD</keyword>
<evidence type="ECO:0000256" key="12">
    <source>
        <dbReference type="ARBA" id="ARBA00048126"/>
    </source>
</evidence>
<comment type="pathway">
    <text evidence="2">Amino-acid biosynthesis; L-serine biosynthesis; L-serine from 3-phospho-D-glycerate: step 1/3.</text>
</comment>
<evidence type="ECO:0000256" key="5">
    <source>
        <dbReference type="ARBA" id="ARBA00013143"/>
    </source>
</evidence>
<evidence type="ECO:0000256" key="9">
    <source>
        <dbReference type="ARBA" id="ARBA00023027"/>
    </source>
</evidence>
<dbReference type="CDD" id="cd04901">
    <property type="entry name" value="ACT_3PGDH"/>
    <property type="match status" value="1"/>
</dbReference>
<dbReference type="PROSITE" id="PS51671">
    <property type="entry name" value="ACT"/>
    <property type="match status" value="1"/>
</dbReference>
<dbReference type="PANTHER" id="PTHR42789">
    <property type="entry name" value="D-ISOMER SPECIFIC 2-HYDROXYACID DEHYDROGENASE FAMILY PROTEIN (AFU_ORTHOLOGUE AFUA_6G10090)"/>
    <property type="match status" value="1"/>
</dbReference>
<accession>A0AA37TU78</accession>
<dbReference type="InterPro" id="IPR054480">
    <property type="entry name" value="AHAS_small-like_ACT"/>
</dbReference>
<comment type="similarity">
    <text evidence="3 14">Belongs to the D-isomer specific 2-hydroxyacid dehydrogenase family.</text>
</comment>
<comment type="catalytic activity">
    <reaction evidence="12">
        <text>(R)-2-hydroxyglutarate + NAD(+) = 2-oxoglutarate + NADH + H(+)</text>
        <dbReference type="Rhea" id="RHEA:49612"/>
        <dbReference type="ChEBI" id="CHEBI:15378"/>
        <dbReference type="ChEBI" id="CHEBI:15801"/>
        <dbReference type="ChEBI" id="CHEBI:16810"/>
        <dbReference type="ChEBI" id="CHEBI:57540"/>
        <dbReference type="ChEBI" id="CHEBI:57945"/>
        <dbReference type="EC" id="1.1.1.399"/>
    </reaction>
</comment>
<dbReference type="SUPFAM" id="SSF51735">
    <property type="entry name" value="NAD(P)-binding Rossmann-fold domains"/>
    <property type="match status" value="1"/>
</dbReference>
<dbReference type="EC" id="1.1.1.399" evidence="4"/>
<dbReference type="Pfam" id="PF00389">
    <property type="entry name" value="2-Hacid_dh"/>
    <property type="match status" value="1"/>
</dbReference>
<evidence type="ECO:0000256" key="8">
    <source>
        <dbReference type="ARBA" id="ARBA00023002"/>
    </source>
</evidence>
<dbReference type="PROSITE" id="PS00065">
    <property type="entry name" value="D_2_HYDROXYACID_DH_1"/>
    <property type="match status" value="1"/>
</dbReference>
<dbReference type="InterPro" id="IPR029753">
    <property type="entry name" value="D-isomer_DH_CS"/>
</dbReference>
<dbReference type="InterPro" id="IPR050857">
    <property type="entry name" value="D-2-hydroxyacid_DH"/>
</dbReference>
<evidence type="ECO:0000256" key="11">
    <source>
        <dbReference type="ARBA" id="ARBA00030455"/>
    </source>
</evidence>
<dbReference type="CDD" id="cd12176">
    <property type="entry name" value="PGDH_3"/>
    <property type="match status" value="1"/>
</dbReference>
<protein>
    <recommendedName>
        <fullName evidence="6">D-3-phosphoglycerate dehydrogenase</fullName>
        <ecNumber evidence="4">1.1.1.399</ecNumber>
        <ecNumber evidence="5">1.1.1.95</ecNumber>
    </recommendedName>
    <alternativeName>
        <fullName evidence="11">2-oxoglutarate reductase</fullName>
    </alternativeName>
</protein>
<dbReference type="PANTHER" id="PTHR42789:SF1">
    <property type="entry name" value="D-ISOMER SPECIFIC 2-HYDROXYACID DEHYDROGENASE FAMILY PROTEIN (AFU_ORTHOLOGUE AFUA_6G10090)"/>
    <property type="match status" value="1"/>
</dbReference>
<comment type="catalytic activity">
    <reaction evidence="13">
        <text>(2R)-3-phosphoglycerate + NAD(+) = 3-phosphooxypyruvate + NADH + H(+)</text>
        <dbReference type="Rhea" id="RHEA:12641"/>
        <dbReference type="ChEBI" id="CHEBI:15378"/>
        <dbReference type="ChEBI" id="CHEBI:18110"/>
        <dbReference type="ChEBI" id="CHEBI:57540"/>
        <dbReference type="ChEBI" id="CHEBI:57945"/>
        <dbReference type="ChEBI" id="CHEBI:58272"/>
        <dbReference type="EC" id="1.1.1.95"/>
    </reaction>
</comment>